<dbReference type="OrthoDB" id="3206999at2"/>
<organism evidence="3 4">
    <name type="scientific">Actinoplanes awajinensis subsp. mycoplanecinus</name>
    <dbReference type="NCBI Taxonomy" id="135947"/>
    <lineage>
        <taxon>Bacteria</taxon>
        <taxon>Bacillati</taxon>
        <taxon>Actinomycetota</taxon>
        <taxon>Actinomycetes</taxon>
        <taxon>Micromonosporales</taxon>
        <taxon>Micromonosporaceae</taxon>
        <taxon>Actinoplanes</taxon>
    </lineage>
</organism>
<dbReference type="Gene3D" id="1.25.40.10">
    <property type="entry name" value="Tetratricopeptide repeat domain"/>
    <property type="match status" value="2"/>
</dbReference>
<evidence type="ECO:0000313" key="4">
    <source>
        <dbReference type="Proteomes" id="UP000053244"/>
    </source>
</evidence>
<reference evidence="3 4" key="1">
    <citation type="submission" date="2015-10" db="EMBL/GenBank/DDBJ databases">
        <authorList>
            <person name="Gilbert D.G."/>
        </authorList>
    </citation>
    <scope>NUCLEOTIDE SEQUENCE [LARGE SCALE GENOMIC DNA]</scope>
    <source>
        <strain evidence="3 4">NRRL B-16712</strain>
    </source>
</reference>
<name>A0A101J7C7_9ACTN</name>
<dbReference type="PROSITE" id="PS50005">
    <property type="entry name" value="TPR"/>
    <property type="match status" value="1"/>
</dbReference>
<dbReference type="SMART" id="SM00028">
    <property type="entry name" value="TPR"/>
    <property type="match status" value="4"/>
</dbReference>
<evidence type="ECO:0000256" key="1">
    <source>
        <dbReference type="PROSITE-ProRule" id="PRU00339"/>
    </source>
</evidence>
<evidence type="ECO:0000313" key="3">
    <source>
        <dbReference type="EMBL" id="KUL21584.1"/>
    </source>
</evidence>
<accession>A0A101J7C7</accession>
<dbReference type="InterPro" id="IPR011990">
    <property type="entry name" value="TPR-like_helical_dom_sf"/>
</dbReference>
<gene>
    <name evidence="3" type="ORF">ADL15_50340</name>
</gene>
<dbReference type="Proteomes" id="UP000053244">
    <property type="component" value="Unassembled WGS sequence"/>
</dbReference>
<comment type="caution">
    <text evidence="3">The sequence shown here is derived from an EMBL/GenBank/DDBJ whole genome shotgun (WGS) entry which is preliminary data.</text>
</comment>
<dbReference type="PANTHER" id="PTHR12558:SF33">
    <property type="entry name" value="BLL7664 PROTEIN"/>
    <property type="match status" value="1"/>
</dbReference>
<evidence type="ECO:0008006" key="5">
    <source>
        <dbReference type="Google" id="ProtNLM"/>
    </source>
</evidence>
<keyword evidence="4" id="KW-1185">Reference proteome</keyword>
<keyword evidence="1" id="KW-0802">TPR repeat</keyword>
<dbReference type="RefSeq" id="WP_067708554.1">
    <property type="nucleotide sequence ID" value="NZ_LLZH01000351.1"/>
</dbReference>
<proteinExistence type="predicted"/>
<dbReference type="AlphaFoldDB" id="A0A101J7C7"/>
<feature type="repeat" description="TPR" evidence="1">
    <location>
        <begin position="44"/>
        <end position="77"/>
    </location>
</feature>
<evidence type="ECO:0000256" key="2">
    <source>
        <dbReference type="SAM" id="MobiDB-lite"/>
    </source>
</evidence>
<feature type="region of interest" description="Disordered" evidence="2">
    <location>
        <begin position="722"/>
        <end position="743"/>
    </location>
</feature>
<sequence length="743" mass="80094">MSAADRAEALVQRYRSRGRDADLEAATAIVQVALRSRPDPLTRAALLRQRAACRQERGELSQARADYEKALALLPQADPLRPVILTELGTVLQDRFDLTHRWADIDRAVALGQQAVTADPDEPMHWVNLGTARHTRHQNGGDDSDDLDEALHCWDRAFALLPESSPFRAAFHDRLTIGHLERGDLETAIEHGRHAVALQTTAVHASNLAAALLERWEGGGDRADVDEAIAVFRSTISGRVRAPDLLAYYAETLVSRYQMYGDVADLNDAAGALNRVRRRPASVRSATGRVLMMRYLAGGARADLDRSIREARAALGSTFDGDVTDSSRTARLSSVLFLRFRRSGRRADLDEAIAAMDAPATDAQVRQLADYHAERWAHDGDPADLTAADDLTRSAGGEQESGPMVAAGLASSLHDAFVTAGRVDDLTESVARHRAALAATDPRSPAYPAMLNNLAMALSEDDPDEAIAVHEQALAAVGPDSPDRPGLISALADAVTSIDPQRAVTLGREAVAALPSGSPERAQILAGLAVALRWQGDLEEAATTYRRALRAMGRNRTARALVRHDYAETLEALGQTAAAGRAFRAAAAEADTPVARLDVSAGWGAWALRAGRWRQAATALSSAAAAHWQVLGAQQSRPHRERWLPRRSAIATGEAYAWMRTGAAARAVAALDGGRALNLSEQLEAGRTADRLRVAGHGDLADRYERATRRFTSLAPVRLRSGAPPWLPRPAGDGLRTAKEHQT</sequence>
<dbReference type="InterPro" id="IPR019734">
    <property type="entry name" value="TPR_rpt"/>
</dbReference>
<dbReference type="EMBL" id="LLZH01000351">
    <property type="protein sequence ID" value="KUL21584.1"/>
    <property type="molecule type" value="Genomic_DNA"/>
</dbReference>
<dbReference type="SUPFAM" id="SSF48452">
    <property type="entry name" value="TPR-like"/>
    <property type="match status" value="2"/>
</dbReference>
<dbReference type="PANTHER" id="PTHR12558">
    <property type="entry name" value="CELL DIVISION CYCLE 16,23,27"/>
    <property type="match status" value="1"/>
</dbReference>
<protein>
    <recommendedName>
        <fullName evidence="5">Tetratricopeptide repeat protein</fullName>
    </recommendedName>
</protein>